<comment type="subcellular location">
    <subcellularLocation>
        <location evidence="2">Mitochondrion inner membrane</location>
        <topology evidence="2">Peripheral membrane protein</topology>
        <orientation evidence="2">Matrix side</orientation>
    </subcellularLocation>
</comment>
<evidence type="ECO:0000256" key="7">
    <source>
        <dbReference type="ARBA" id="ARBA00022792"/>
    </source>
</evidence>
<evidence type="ECO:0000259" key="14">
    <source>
        <dbReference type="SMART" id="SM00916"/>
    </source>
</evidence>
<gene>
    <name evidence="15" type="ORF">TCAL_00348</name>
</gene>
<evidence type="ECO:0000313" key="16">
    <source>
        <dbReference type="Proteomes" id="UP000318571"/>
    </source>
</evidence>
<dbReference type="EMBL" id="VCGU01000458">
    <property type="protein sequence ID" value="TRY62975.1"/>
    <property type="molecule type" value="Genomic_DNA"/>
</dbReference>
<dbReference type="OrthoDB" id="10250268at2759"/>
<dbReference type="SUPFAM" id="SSF52833">
    <property type="entry name" value="Thioredoxin-like"/>
    <property type="match status" value="1"/>
</dbReference>
<dbReference type="Proteomes" id="UP000318571">
    <property type="component" value="Chromosome 10"/>
</dbReference>
<keyword evidence="5" id="KW-0813">Transport</keyword>
<proteinExistence type="inferred from homology"/>
<feature type="disulfide bond" description="Redox-active" evidence="13">
    <location>
        <begin position="20"/>
        <end position="54"/>
    </location>
</feature>
<evidence type="ECO:0000256" key="3">
    <source>
        <dbReference type="ARBA" id="ARBA00008939"/>
    </source>
</evidence>
<reference evidence="15 16" key="1">
    <citation type="journal article" date="2018" name="Nat. Ecol. Evol.">
        <title>Genomic signatures of mitonuclear coevolution across populations of Tigriopus californicus.</title>
        <authorList>
            <person name="Barreto F.S."/>
            <person name="Watson E.T."/>
            <person name="Lima T.G."/>
            <person name="Willett C.S."/>
            <person name="Edmands S."/>
            <person name="Li W."/>
            <person name="Burton R.S."/>
        </authorList>
    </citation>
    <scope>NUCLEOTIDE SEQUENCE [LARGE SCALE GENOMIC DNA]</scope>
    <source>
        <strain evidence="15 16">San Diego</strain>
    </source>
</reference>
<organism evidence="15 16">
    <name type="scientific">Tigriopus californicus</name>
    <name type="common">Marine copepod</name>
    <dbReference type="NCBI Taxonomy" id="6832"/>
    <lineage>
        <taxon>Eukaryota</taxon>
        <taxon>Metazoa</taxon>
        <taxon>Ecdysozoa</taxon>
        <taxon>Arthropoda</taxon>
        <taxon>Crustacea</taxon>
        <taxon>Multicrustacea</taxon>
        <taxon>Hexanauplia</taxon>
        <taxon>Copepoda</taxon>
        <taxon>Harpacticoida</taxon>
        <taxon>Harpacticidae</taxon>
        <taxon>Tigriopus</taxon>
    </lineage>
</organism>
<comment type="caution">
    <text evidence="15">The sequence shown here is derived from an EMBL/GenBank/DDBJ whole genome shotgun (WGS) entry which is preliminary data.</text>
</comment>
<evidence type="ECO:0000256" key="12">
    <source>
        <dbReference type="ARBA" id="ARBA00032513"/>
    </source>
</evidence>
<keyword evidence="16" id="KW-1185">Reference proteome</keyword>
<dbReference type="GO" id="GO:0005743">
    <property type="term" value="C:mitochondrial inner membrane"/>
    <property type="evidence" value="ECO:0007669"/>
    <property type="project" value="UniProtKB-SubCell"/>
</dbReference>
<dbReference type="PANTHER" id="PTHR12878:SF0">
    <property type="entry name" value="NADH DEHYDROGENASE [UBIQUINONE] 1 ALPHA SUBCOMPLEX SUBUNIT 2"/>
    <property type="match status" value="1"/>
</dbReference>
<evidence type="ECO:0000256" key="1">
    <source>
        <dbReference type="ARBA" id="ARBA00003195"/>
    </source>
</evidence>
<evidence type="ECO:0000256" key="2">
    <source>
        <dbReference type="ARBA" id="ARBA00004443"/>
    </source>
</evidence>
<dbReference type="InterPro" id="IPR036249">
    <property type="entry name" value="Thioredoxin-like_sf"/>
</dbReference>
<comment type="similarity">
    <text evidence="3">Belongs to the complex I NDUFA2 subunit family.</text>
</comment>
<dbReference type="AlphaFoldDB" id="A0A553NC36"/>
<keyword evidence="6" id="KW-0679">Respiratory chain</keyword>
<dbReference type="STRING" id="6832.A0A553NC36"/>
<dbReference type="PIRSF" id="PIRSF005822">
    <property type="entry name" value="NDUA2"/>
    <property type="match status" value="1"/>
</dbReference>
<dbReference type="InterPro" id="IPR016464">
    <property type="entry name" value="NADH_Ub_cplx-1_asu_su-2"/>
</dbReference>
<dbReference type="OMA" id="IRECEGI"/>
<sequence>MSSVPRFAATSLKELRIHLCQKSPASQGVRDFVSKHYHGLKSENPQFPIMIRECSGITPKIWARYAYGQEQFEDVSNKNADQVLQTIRGLAK</sequence>
<evidence type="ECO:0000313" key="15">
    <source>
        <dbReference type="EMBL" id="TRY62975.1"/>
    </source>
</evidence>
<evidence type="ECO:0000256" key="5">
    <source>
        <dbReference type="ARBA" id="ARBA00022448"/>
    </source>
</evidence>
<evidence type="ECO:0000256" key="10">
    <source>
        <dbReference type="ARBA" id="ARBA00023136"/>
    </source>
</evidence>
<dbReference type="PANTHER" id="PTHR12878">
    <property type="entry name" value="NADH-UBIQUINONE OXIDOREDUCTASE B8 SUBUNIT"/>
    <property type="match status" value="1"/>
</dbReference>
<keyword evidence="10" id="KW-0472">Membrane</keyword>
<protein>
    <recommendedName>
        <fullName evidence="4">NADH dehydrogenase [ubiquinone] 1 alpha subcomplex subunit 2</fullName>
    </recommendedName>
    <alternativeName>
        <fullName evidence="11">Complex I-B8</fullName>
    </alternativeName>
    <alternativeName>
        <fullName evidence="12">NADH-ubiquinone oxidoreductase B8 subunit</fullName>
    </alternativeName>
</protein>
<keyword evidence="9" id="KW-0496">Mitochondrion</keyword>
<feature type="domain" description="Ribosomal protein/NADH dehydrogenase" evidence="14">
    <location>
        <begin position="21"/>
        <end position="92"/>
    </location>
</feature>
<evidence type="ECO:0000256" key="11">
    <source>
        <dbReference type="ARBA" id="ARBA00031441"/>
    </source>
</evidence>
<evidence type="ECO:0000256" key="13">
    <source>
        <dbReference type="PIRSR" id="PIRSR005822-1"/>
    </source>
</evidence>
<keyword evidence="7" id="KW-0999">Mitochondrion inner membrane</keyword>
<evidence type="ECO:0000256" key="8">
    <source>
        <dbReference type="ARBA" id="ARBA00022982"/>
    </source>
</evidence>
<dbReference type="Gene3D" id="3.40.30.10">
    <property type="entry name" value="Glutaredoxin"/>
    <property type="match status" value="1"/>
</dbReference>
<evidence type="ECO:0000256" key="6">
    <source>
        <dbReference type="ARBA" id="ARBA00022660"/>
    </source>
</evidence>
<keyword evidence="8" id="KW-0249">Electron transport</keyword>
<comment type="function">
    <text evidence="1">Accessory subunit of the mitochondrial membrane respiratory chain NADH dehydrogenase (Complex I), that is believed not to be involved in catalysis. Complex I functions in the transfer of electrons from NADH to the respiratory chain. The immediate electron acceptor for the enzyme is believed to be ubiquinone.</text>
</comment>
<name>A0A553NC36_TIGCA</name>
<evidence type="ECO:0000256" key="4">
    <source>
        <dbReference type="ARBA" id="ARBA00016394"/>
    </source>
</evidence>
<accession>A0A553NC36</accession>
<dbReference type="InterPro" id="IPR007741">
    <property type="entry name" value="Ribosomal_mL43/mS25/NADH_DH"/>
</dbReference>
<dbReference type="Pfam" id="PF05047">
    <property type="entry name" value="L51_S25_CI-B8"/>
    <property type="match status" value="1"/>
</dbReference>
<keyword evidence="13" id="KW-1015">Disulfide bond</keyword>
<evidence type="ECO:0000256" key="9">
    <source>
        <dbReference type="ARBA" id="ARBA00023128"/>
    </source>
</evidence>
<dbReference type="SMART" id="SM00916">
    <property type="entry name" value="L51_S25_CI-B8"/>
    <property type="match status" value="1"/>
</dbReference>